<keyword evidence="3 5" id="KW-1133">Transmembrane helix</keyword>
<dbReference type="Pfam" id="PF00916">
    <property type="entry name" value="Sulfate_transp"/>
    <property type="match status" value="2"/>
</dbReference>
<comment type="subcellular location">
    <subcellularLocation>
        <location evidence="1">Membrane</location>
        <topology evidence="1">Multi-pass membrane protein</topology>
    </subcellularLocation>
</comment>
<feature type="transmembrane region" description="Helical" evidence="5">
    <location>
        <begin position="144"/>
        <end position="163"/>
    </location>
</feature>
<dbReference type="EMBL" id="CP091512">
    <property type="protein sequence ID" value="UOO93550.1"/>
    <property type="molecule type" value="Genomic_DNA"/>
</dbReference>
<organism evidence="7 8">
    <name type="scientific">Vitreoscilla stercoraria</name>
    <dbReference type="NCBI Taxonomy" id="61"/>
    <lineage>
        <taxon>Bacteria</taxon>
        <taxon>Pseudomonadati</taxon>
        <taxon>Pseudomonadota</taxon>
        <taxon>Betaproteobacteria</taxon>
        <taxon>Neisseriales</taxon>
        <taxon>Neisseriaceae</taxon>
        <taxon>Vitreoscilla</taxon>
    </lineage>
</organism>
<keyword evidence="2 5" id="KW-0812">Transmembrane</keyword>
<dbReference type="PROSITE" id="PS50801">
    <property type="entry name" value="STAS"/>
    <property type="match status" value="1"/>
</dbReference>
<accession>A0ABY4ECS2</accession>
<feature type="transmembrane region" description="Helical" evidence="5">
    <location>
        <begin position="20"/>
        <end position="40"/>
    </location>
</feature>
<dbReference type="Proteomes" id="UP000832034">
    <property type="component" value="Chromosome"/>
</dbReference>
<feature type="transmembrane region" description="Helical" evidence="5">
    <location>
        <begin position="214"/>
        <end position="235"/>
    </location>
</feature>
<evidence type="ECO:0000256" key="2">
    <source>
        <dbReference type="ARBA" id="ARBA00022692"/>
    </source>
</evidence>
<evidence type="ECO:0000313" key="7">
    <source>
        <dbReference type="EMBL" id="UOO93550.1"/>
    </source>
</evidence>
<dbReference type="SUPFAM" id="SSF52091">
    <property type="entry name" value="SpoIIaa-like"/>
    <property type="match status" value="1"/>
</dbReference>
<dbReference type="InterPro" id="IPR002645">
    <property type="entry name" value="STAS_dom"/>
</dbReference>
<feature type="transmembrane region" description="Helical" evidence="5">
    <location>
        <begin position="170"/>
        <end position="189"/>
    </location>
</feature>
<dbReference type="InterPro" id="IPR011547">
    <property type="entry name" value="SLC26A/SulP_dom"/>
</dbReference>
<reference evidence="7" key="2">
    <citation type="journal article" date="2022" name="Res Sq">
        <title>Evolution of multicellular longitudinally dividing oral cavity symbionts (Neisseriaceae).</title>
        <authorList>
            <person name="Nyongesa S."/>
            <person name="Weber P."/>
            <person name="Bernet E."/>
            <person name="Pullido F."/>
            <person name="Nieckarz M."/>
            <person name="Delaby M."/>
            <person name="Nieves C."/>
            <person name="Viehboeck T."/>
            <person name="Krause N."/>
            <person name="Rivera-Millot A."/>
            <person name="Nakamura A."/>
            <person name="Vischer N."/>
            <person name="VanNieuwenhze M."/>
            <person name="Brun Y."/>
            <person name="Cava F."/>
            <person name="Bulgheresi S."/>
            <person name="Veyrier F."/>
        </authorList>
    </citation>
    <scope>NUCLEOTIDE SEQUENCE</scope>
    <source>
        <strain evidence="7">SAG 1488-6</strain>
    </source>
</reference>
<name>A0ABY4ECS2_VITST</name>
<dbReference type="Pfam" id="PF01740">
    <property type="entry name" value="STAS"/>
    <property type="match status" value="1"/>
</dbReference>
<dbReference type="InterPro" id="IPR036513">
    <property type="entry name" value="STAS_dom_sf"/>
</dbReference>
<evidence type="ECO:0000313" key="8">
    <source>
        <dbReference type="Proteomes" id="UP000832034"/>
    </source>
</evidence>
<keyword evidence="8" id="KW-1185">Reference proteome</keyword>
<dbReference type="CDD" id="cd07042">
    <property type="entry name" value="STAS_SulP_like_sulfate_transporter"/>
    <property type="match status" value="1"/>
</dbReference>
<gene>
    <name evidence="7" type="ORF">LVJ81_05865</name>
</gene>
<feature type="transmembrane region" description="Helical" evidence="5">
    <location>
        <begin position="47"/>
        <end position="80"/>
    </location>
</feature>
<evidence type="ECO:0000256" key="5">
    <source>
        <dbReference type="SAM" id="Phobius"/>
    </source>
</evidence>
<proteinExistence type="predicted"/>
<protein>
    <submittedName>
        <fullName evidence="7">SulP family inorganic anion transporter</fullName>
    </submittedName>
</protein>
<dbReference type="Gene3D" id="3.30.750.24">
    <property type="entry name" value="STAS domain"/>
    <property type="match status" value="1"/>
</dbReference>
<feature type="transmembrane region" description="Helical" evidence="5">
    <location>
        <begin position="118"/>
        <end position="138"/>
    </location>
</feature>
<evidence type="ECO:0000256" key="3">
    <source>
        <dbReference type="ARBA" id="ARBA00022989"/>
    </source>
</evidence>
<dbReference type="PANTHER" id="PTHR43310:SF1">
    <property type="entry name" value="SULFATE TRANSPORTER YBAR-RELATED"/>
    <property type="match status" value="1"/>
</dbReference>
<evidence type="ECO:0000256" key="4">
    <source>
        <dbReference type="ARBA" id="ARBA00023136"/>
    </source>
</evidence>
<feature type="transmembrane region" description="Helical" evidence="5">
    <location>
        <begin position="86"/>
        <end position="106"/>
    </location>
</feature>
<feature type="transmembrane region" description="Helical" evidence="5">
    <location>
        <begin position="302"/>
        <end position="332"/>
    </location>
</feature>
<dbReference type="PANTHER" id="PTHR43310">
    <property type="entry name" value="SULFATE TRANSPORTER YBAR-RELATED"/>
    <property type="match status" value="1"/>
</dbReference>
<feature type="domain" description="STAS" evidence="6">
    <location>
        <begin position="391"/>
        <end position="487"/>
    </location>
</feature>
<dbReference type="RefSeq" id="WP_019957754.1">
    <property type="nucleotide sequence ID" value="NZ_CP091512.1"/>
</dbReference>
<reference evidence="7" key="1">
    <citation type="submission" date="2021-12" db="EMBL/GenBank/DDBJ databases">
        <authorList>
            <person name="Veyrier F.J."/>
        </authorList>
    </citation>
    <scope>NUCLEOTIDE SEQUENCE</scope>
    <source>
        <strain evidence="7">SAG 1488-6</strain>
    </source>
</reference>
<feature type="transmembrane region" description="Helical" evidence="5">
    <location>
        <begin position="352"/>
        <end position="382"/>
    </location>
</feature>
<evidence type="ECO:0000259" key="6">
    <source>
        <dbReference type="PROSITE" id="PS50801"/>
    </source>
</evidence>
<evidence type="ECO:0000256" key="1">
    <source>
        <dbReference type="ARBA" id="ARBA00004141"/>
    </source>
</evidence>
<keyword evidence="4 5" id="KW-0472">Membrane</keyword>
<sequence>MLSQLKTHWFSNIRADVLSGLVVGLALIPESIAFSIIAGVDPKVGLYASICIAITLAFAGGRPAMISAATGAVALLVVGLVKDYGLQYLLAATVLAGILQIVIGYLKLAKWMRFVSKSVVTGFLNALSILIFMAQLPHFVGADASMYVLVVLGLLMVYGFAYLPKIGKLLPAPLVSIVLLSILVFALGIETKTVGDMGSLPDTLPVFLLPNIPFNWETFMIILPYSLAMAVVGLLESMMTATVLDDITQSPSDKFRECKGQGMGNIVSGMMGGMAGCAMIGQSLMNVQSGARTRLSTFSAGVFLLVLVVFLGDVIALIPMAALVAVMFMVAFSSFDWASITQMHQRPLSSNIVMVATVLAVLATHNLAVGVLLGVVLSALFLMNKLERQLHISATSNAQGHSVYSVEGAVFFSSVPQIVAFVANQMHQSTVVLDFTHAHIHDLTSVQAMDDMLKKWRSSGKQVSLTGLNPHSLALFEQHATEKLHQS</sequence>
<dbReference type="InterPro" id="IPR052706">
    <property type="entry name" value="Membrane-Transporter-like"/>
</dbReference>